<name>A0A1I0IE13_9FIRM</name>
<evidence type="ECO:0000256" key="2">
    <source>
        <dbReference type="ARBA" id="ARBA00007131"/>
    </source>
</evidence>
<dbReference type="EMBL" id="FOIL01000079">
    <property type="protein sequence ID" value="SET94997.1"/>
    <property type="molecule type" value="Genomic_DNA"/>
</dbReference>
<evidence type="ECO:0000259" key="5">
    <source>
        <dbReference type="SMART" id="SM00861"/>
    </source>
</evidence>
<gene>
    <name evidence="6" type="ORF">SAMN04487771_10799</name>
</gene>
<dbReference type="Pfam" id="PF02780">
    <property type="entry name" value="Transketolase_C"/>
    <property type="match status" value="1"/>
</dbReference>
<dbReference type="PANTHER" id="PTHR43825:SF1">
    <property type="entry name" value="TRANSKETOLASE-LIKE PYRIMIDINE-BINDING DOMAIN-CONTAINING PROTEIN"/>
    <property type="match status" value="1"/>
</dbReference>
<dbReference type="InterPro" id="IPR005475">
    <property type="entry name" value="Transketolase-like_Pyr-bd"/>
</dbReference>
<dbReference type="InterPro" id="IPR009014">
    <property type="entry name" value="Transketo_C/PFOR_II"/>
</dbReference>
<dbReference type="SMART" id="SM00861">
    <property type="entry name" value="Transket_pyr"/>
    <property type="match status" value="1"/>
</dbReference>
<dbReference type="SUPFAM" id="SSF52922">
    <property type="entry name" value="TK C-terminal domain-like"/>
    <property type="match status" value="1"/>
</dbReference>
<dbReference type="Proteomes" id="UP000199820">
    <property type="component" value="Unassembled WGS sequence"/>
</dbReference>
<dbReference type="InterPro" id="IPR020826">
    <property type="entry name" value="Transketolase_BS"/>
</dbReference>
<dbReference type="InterPro" id="IPR033248">
    <property type="entry name" value="Transketolase_C"/>
</dbReference>
<sequence length="314" mass="33659">MGKMADRHIFGNELCEIGKTRDDFVVLNADTKACNLEKFGELFPERAFTVGIAEQDMVDIAAGLATCGNKVFISTFAVFAAMRACEQVRTFICHTNLNVTILGTHTGLQVGGDGATHAAVEDVGIMRTFPNMTIIQPADGVAAKAMAHAAVDFKGPLYVRLHRNAVPDFYDEATYRFEFGKANTVRDYGTDLTIISSGILLAKAAEAAEILKEKGINARVLDMATLKPLDEEAIIRAAAETGAVLTVEDHNVINGLGAAVASVTAENCPVPVKIIGIPDRFGESGDPEILYKVCHMDTDSIVAEAEKLVARKAK</sequence>
<evidence type="ECO:0000256" key="1">
    <source>
        <dbReference type="ARBA" id="ARBA00001964"/>
    </source>
</evidence>
<dbReference type="AlphaFoldDB" id="A0A1I0IE13"/>
<protein>
    <submittedName>
        <fullName evidence="6">Transketolase</fullName>
    </submittedName>
</protein>
<dbReference type="PANTHER" id="PTHR43825">
    <property type="entry name" value="PYRUVATE DEHYDROGENASE E1 COMPONENT"/>
    <property type="match status" value="1"/>
</dbReference>
<evidence type="ECO:0000313" key="6">
    <source>
        <dbReference type="EMBL" id="SET94997.1"/>
    </source>
</evidence>
<dbReference type="SUPFAM" id="SSF52518">
    <property type="entry name" value="Thiamin diphosphate-binding fold (THDP-binding)"/>
    <property type="match status" value="1"/>
</dbReference>
<accession>A0A1I0IE13</accession>
<dbReference type="CDD" id="cd07033">
    <property type="entry name" value="TPP_PYR_DXS_TK_like"/>
    <property type="match status" value="1"/>
</dbReference>
<comment type="similarity">
    <text evidence="2">Belongs to the transketolase family.</text>
</comment>
<keyword evidence="3" id="KW-0808">Transferase</keyword>
<dbReference type="FunFam" id="3.40.50.970:FF:000129">
    <property type="entry name" value="Transketolase"/>
    <property type="match status" value="1"/>
</dbReference>
<dbReference type="RefSeq" id="WP_074650643.1">
    <property type="nucleotide sequence ID" value="NZ_FOIL01000079.1"/>
</dbReference>
<dbReference type="Gene3D" id="3.40.50.970">
    <property type="match status" value="1"/>
</dbReference>
<dbReference type="GO" id="GO:0016740">
    <property type="term" value="F:transferase activity"/>
    <property type="evidence" value="ECO:0007669"/>
    <property type="project" value="UniProtKB-KW"/>
</dbReference>
<feature type="domain" description="Transketolase-like pyrimidine-binding" evidence="5">
    <location>
        <begin position="4"/>
        <end position="168"/>
    </location>
</feature>
<dbReference type="InterPro" id="IPR051157">
    <property type="entry name" value="PDH/Transketolase"/>
</dbReference>
<comment type="cofactor">
    <cofactor evidence="1">
        <name>thiamine diphosphate</name>
        <dbReference type="ChEBI" id="CHEBI:58937"/>
    </cofactor>
</comment>
<dbReference type="PROSITE" id="PS00802">
    <property type="entry name" value="TRANSKETOLASE_2"/>
    <property type="match status" value="1"/>
</dbReference>
<reference evidence="6 7" key="1">
    <citation type="submission" date="2016-10" db="EMBL/GenBank/DDBJ databases">
        <authorList>
            <person name="de Groot N.N."/>
        </authorList>
    </citation>
    <scope>NUCLEOTIDE SEQUENCE [LARGE SCALE GENOMIC DNA]</scope>
    <source>
        <strain evidence="6 7">KH1P1</strain>
    </source>
</reference>
<proteinExistence type="inferred from homology"/>
<dbReference type="Pfam" id="PF02779">
    <property type="entry name" value="Transket_pyr"/>
    <property type="match status" value="1"/>
</dbReference>
<dbReference type="OrthoDB" id="8732661at2"/>
<dbReference type="InterPro" id="IPR029061">
    <property type="entry name" value="THDP-binding"/>
</dbReference>
<dbReference type="eggNOG" id="COG3958">
    <property type="taxonomic scope" value="Bacteria"/>
</dbReference>
<organism evidence="6 7">
    <name type="scientific">[Clostridium] aminophilum</name>
    <dbReference type="NCBI Taxonomy" id="1526"/>
    <lineage>
        <taxon>Bacteria</taxon>
        <taxon>Bacillati</taxon>
        <taxon>Bacillota</taxon>
        <taxon>Clostridia</taxon>
        <taxon>Lachnospirales</taxon>
        <taxon>Lachnospiraceae</taxon>
    </lineage>
</organism>
<keyword evidence="4" id="KW-0786">Thiamine pyrophosphate</keyword>
<keyword evidence="7" id="KW-1185">Reference proteome</keyword>
<dbReference type="Gene3D" id="3.40.50.920">
    <property type="match status" value="1"/>
</dbReference>
<dbReference type="STRING" id="1526.SAMN02910262_02057"/>
<evidence type="ECO:0000313" key="7">
    <source>
        <dbReference type="Proteomes" id="UP000199820"/>
    </source>
</evidence>
<evidence type="ECO:0000256" key="4">
    <source>
        <dbReference type="ARBA" id="ARBA00023052"/>
    </source>
</evidence>
<evidence type="ECO:0000256" key="3">
    <source>
        <dbReference type="ARBA" id="ARBA00022679"/>
    </source>
</evidence>